<sequence>MSWEKFCKLAEKVLGWDHETTELEFCCATEEVESVHGHGIDLSRNPVDGLSAGLVGDKNVFEPSVTIIGPPDTLYVARVCYLFSMLLVMILRAMSLQVHDGQRFMKCVYYLSSIWMTRT</sequence>
<keyword evidence="3" id="KW-1185">Reference proteome</keyword>
<keyword evidence="1" id="KW-0812">Transmembrane</keyword>
<evidence type="ECO:0000313" key="3">
    <source>
        <dbReference type="Proteomes" id="UP001202328"/>
    </source>
</evidence>
<dbReference type="EMBL" id="JAJJMB010017645">
    <property type="protein sequence ID" value="KAI3836467.1"/>
    <property type="molecule type" value="Genomic_DNA"/>
</dbReference>
<name>A0AAD4RW25_9MAGN</name>
<accession>A0AAD4RW25</accession>
<proteinExistence type="predicted"/>
<reference evidence="2" key="1">
    <citation type="submission" date="2022-04" db="EMBL/GenBank/DDBJ databases">
        <title>A functionally conserved STORR gene fusion in Papaver species that diverged 16.8 million years ago.</title>
        <authorList>
            <person name="Catania T."/>
        </authorList>
    </citation>
    <scope>NUCLEOTIDE SEQUENCE</scope>
    <source>
        <strain evidence="2">S-188037</strain>
    </source>
</reference>
<dbReference type="SUPFAM" id="SSF54495">
    <property type="entry name" value="UBC-like"/>
    <property type="match status" value="1"/>
</dbReference>
<evidence type="ECO:0000256" key="1">
    <source>
        <dbReference type="SAM" id="Phobius"/>
    </source>
</evidence>
<feature type="transmembrane region" description="Helical" evidence="1">
    <location>
        <begin position="75"/>
        <end position="96"/>
    </location>
</feature>
<gene>
    <name evidence="2" type="ORF">MKW98_008228</name>
</gene>
<dbReference type="Gene3D" id="3.10.110.10">
    <property type="entry name" value="Ubiquitin Conjugating Enzyme"/>
    <property type="match status" value="1"/>
</dbReference>
<protein>
    <submittedName>
        <fullName evidence="2">Uncharacterized protein</fullName>
    </submittedName>
</protein>
<evidence type="ECO:0000313" key="2">
    <source>
        <dbReference type="EMBL" id="KAI3836467.1"/>
    </source>
</evidence>
<dbReference type="AlphaFoldDB" id="A0AAD4RW25"/>
<dbReference type="Proteomes" id="UP001202328">
    <property type="component" value="Unassembled WGS sequence"/>
</dbReference>
<dbReference type="InterPro" id="IPR016135">
    <property type="entry name" value="UBQ-conjugating_enzyme/RWD"/>
</dbReference>
<keyword evidence="1" id="KW-1133">Transmembrane helix</keyword>
<comment type="caution">
    <text evidence="2">The sequence shown here is derived from an EMBL/GenBank/DDBJ whole genome shotgun (WGS) entry which is preliminary data.</text>
</comment>
<keyword evidence="1" id="KW-0472">Membrane</keyword>
<organism evidence="2 3">
    <name type="scientific">Papaver atlanticum</name>
    <dbReference type="NCBI Taxonomy" id="357466"/>
    <lineage>
        <taxon>Eukaryota</taxon>
        <taxon>Viridiplantae</taxon>
        <taxon>Streptophyta</taxon>
        <taxon>Embryophyta</taxon>
        <taxon>Tracheophyta</taxon>
        <taxon>Spermatophyta</taxon>
        <taxon>Magnoliopsida</taxon>
        <taxon>Ranunculales</taxon>
        <taxon>Papaveraceae</taxon>
        <taxon>Papaveroideae</taxon>
        <taxon>Papaver</taxon>
    </lineage>
</organism>